<comment type="caution">
    <text evidence="2">The sequence shown here is derived from an EMBL/GenBank/DDBJ whole genome shotgun (WGS) entry which is preliminary data.</text>
</comment>
<evidence type="ECO:0000313" key="2">
    <source>
        <dbReference type="EMBL" id="MWV42146.1"/>
    </source>
</evidence>
<keyword evidence="3" id="KW-1185">Reference proteome</keyword>
<keyword evidence="2" id="KW-0378">Hydrolase</keyword>
<dbReference type="InterPro" id="IPR017850">
    <property type="entry name" value="Alkaline_phosphatase_core_sf"/>
</dbReference>
<protein>
    <submittedName>
        <fullName evidence="2">Sulfatase-like hydrolase/transferase</fullName>
    </submittedName>
</protein>
<sequence length="486" mass="55545">MKILMLDLDSLRPDHLGCYGYHRNTSPNIDKIAAEGIRFDNYYTSDAPCFPSRSALMTGRFGIHNGVVGHGGTAADVRYEGIDRDFHDKLTSESFPAIFRRAGMRTALVSPFGERHSAWTFYAGFNEIYNTGKSGLESAEEVTPVVMDWIERNADQDDWMLYVNYWDPHTPYRAPDALGNPFQDEPLPEWITEEVLEAHKKKVGPHGASEINMYNSDTSPNFPRHPGEIRSMEDLRTMVDGYDCGIRHMDDHIGSIFQLLERKGLMDDLVVVITADHGENMGELGIYGEHATADQGTCRIPMIIRWPGKQRGISDSQLHYHLDLLPTMADLLNVKPASSWDGISYASTVSSGDENGREYLVVSQCAHVCQRSVRFGDWLYIRTYHDGYHLFDKEMLFNLSEDVYEQNNLAKERPDLCKEAVYLMNDWHDHMMMTMKHDVDPLWTVMKEGGPYHAKGHLPMYIERLKQTGRGDAVEELMRRHPREFA</sequence>
<dbReference type="Proteomes" id="UP000460318">
    <property type="component" value="Unassembled WGS sequence"/>
</dbReference>
<organism evidence="2 3">
    <name type="scientific">Paenibacillus dendrobii</name>
    <dbReference type="NCBI Taxonomy" id="2691084"/>
    <lineage>
        <taxon>Bacteria</taxon>
        <taxon>Bacillati</taxon>
        <taxon>Bacillota</taxon>
        <taxon>Bacilli</taxon>
        <taxon>Bacillales</taxon>
        <taxon>Paenibacillaceae</taxon>
        <taxon>Paenibacillus</taxon>
    </lineage>
</organism>
<feature type="domain" description="Sulfatase N-terminal" evidence="1">
    <location>
        <begin position="8"/>
        <end position="334"/>
    </location>
</feature>
<evidence type="ECO:0000313" key="3">
    <source>
        <dbReference type="Proteomes" id="UP000460318"/>
    </source>
</evidence>
<proteinExistence type="predicted"/>
<dbReference type="Gene3D" id="3.40.720.10">
    <property type="entry name" value="Alkaline Phosphatase, subunit A"/>
    <property type="match status" value="1"/>
</dbReference>
<gene>
    <name evidence="2" type="ORF">GRF59_00750</name>
</gene>
<dbReference type="AlphaFoldDB" id="A0A7X3IER9"/>
<dbReference type="InterPro" id="IPR052701">
    <property type="entry name" value="GAG_Ulvan_Degrading_Sulfatases"/>
</dbReference>
<name>A0A7X3IER9_9BACL</name>
<accession>A0A7X3IER9</accession>
<dbReference type="SUPFAM" id="SSF53649">
    <property type="entry name" value="Alkaline phosphatase-like"/>
    <property type="match status" value="1"/>
</dbReference>
<dbReference type="GO" id="GO:0016787">
    <property type="term" value="F:hydrolase activity"/>
    <property type="evidence" value="ECO:0007669"/>
    <property type="project" value="UniProtKB-KW"/>
</dbReference>
<dbReference type="EMBL" id="WUBI01000001">
    <property type="protein sequence ID" value="MWV42146.1"/>
    <property type="molecule type" value="Genomic_DNA"/>
</dbReference>
<dbReference type="RefSeq" id="WP_160495774.1">
    <property type="nucleotide sequence ID" value="NZ_WUBI01000001.1"/>
</dbReference>
<keyword evidence="2" id="KW-0808">Transferase</keyword>
<dbReference type="PANTHER" id="PTHR43751:SF3">
    <property type="entry name" value="SULFATASE N-TERMINAL DOMAIN-CONTAINING PROTEIN"/>
    <property type="match status" value="1"/>
</dbReference>
<dbReference type="Pfam" id="PF00884">
    <property type="entry name" value="Sulfatase"/>
    <property type="match status" value="1"/>
</dbReference>
<dbReference type="InterPro" id="IPR000917">
    <property type="entry name" value="Sulfatase_N"/>
</dbReference>
<dbReference type="GO" id="GO:0016740">
    <property type="term" value="F:transferase activity"/>
    <property type="evidence" value="ECO:0007669"/>
    <property type="project" value="UniProtKB-KW"/>
</dbReference>
<reference evidence="2 3" key="1">
    <citation type="submission" date="2019-12" db="EMBL/GenBank/DDBJ databases">
        <title>Paenibacillus sp. nov., an endophytic bacterium isolated from the stem of Dendrobium.</title>
        <authorList>
            <person name="Zhao R."/>
        </authorList>
    </citation>
    <scope>NUCLEOTIDE SEQUENCE [LARGE SCALE GENOMIC DNA]</scope>
    <source>
        <strain evidence="2 3">HJL G12</strain>
    </source>
</reference>
<evidence type="ECO:0000259" key="1">
    <source>
        <dbReference type="Pfam" id="PF00884"/>
    </source>
</evidence>
<dbReference type="CDD" id="cd16148">
    <property type="entry name" value="sulfatase_like"/>
    <property type="match status" value="1"/>
</dbReference>
<dbReference type="PANTHER" id="PTHR43751">
    <property type="entry name" value="SULFATASE"/>
    <property type="match status" value="1"/>
</dbReference>